<feature type="binding site" evidence="2">
    <location>
        <position position="136"/>
    </location>
    <ligand>
        <name>a divalent metal cation</name>
        <dbReference type="ChEBI" id="CHEBI:60240"/>
        <label>2</label>
    </ligand>
</feature>
<dbReference type="Pfam" id="PF01026">
    <property type="entry name" value="TatD_DNase"/>
    <property type="match status" value="1"/>
</dbReference>
<name>A0A3S8RQ04_9BACL</name>
<dbReference type="PANTHER" id="PTHR46124:SF2">
    <property type="entry name" value="D-AMINOACYL-TRNA DEACYLASE"/>
    <property type="match status" value="1"/>
</dbReference>
<dbReference type="EMBL" id="CP034248">
    <property type="protein sequence ID" value="AZK45021.1"/>
    <property type="molecule type" value="Genomic_DNA"/>
</dbReference>
<dbReference type="RefSeq" id="WP_125081155.1">
    <property type="nucleotide sequence ID" value="NZ_CP034248.1"/>
</dbReference>
<reference evidence="3 4" key="1">
    <citation type="submission" date="2018-11" db="EMBL/GenBank/DDBJ databases">
        <title>Genome sequencing of Paenibacillus lentus DSM25539(T).</title>
        <authorList>
            <person name="Kook J.-K."/>
            <person name="Park S.-N."/>
            <person name="Lim Y.K."/>
        </authorList>
    </citation>
    <scope>NUCLEOTIDE SEQUENCE [LARGE SCALE GENOMIC DNA]</scope>
    <source>
        <strain evidence="3 4">DSM 25539</strain>
    </source>
</reference>
<proteinExistence type="predicted"/>
<dbReference type="KEGG" id="plen:EIM92_01445"/>
<dbReference type="SUPFAM" id="SSF51556">
    <property type="entry name" value="Metallo-dependent hydrolases"/>
    <property type="match status" value="1"/>
</dbReference>
<feature type="binding site" evidence="2">
    <location>
        <position position="7"/>
    </location>
    <ligand>
        <name>a divalent metal cation</name>
        <dbReference type="ChEBI" id="CHEBI:60240"/>
        <label>1</label>
    </ligand>
</feature>
<evidence type="ECO:0000313" key="3">
    <source>
        <dbReference type="EMBL" id="AZK45021.1"/>
    </source>
</evidence>
<protein>
    <submittedName>
        <fullName evidence="3">TatD family deoxyribonuclease</fullName>
    </submittedName>
</protein>
<dbReference type="AlphaFoldDB" id="A0A3S8RQ04"/>
<dbReference type="GO" id="GO:0016788">
    <property type="term" value="F:hydrolase activity, acting on ester bonds"/>
    <property type="evidence" value="ECO:0007669"/>
    <property type="project" value="InterPro"/>
</dbReference>
<accession>A0A3S8RQ04</accession>
<evidence type="ECO:0000256" key="2">
    <source>
        <dbReference type="PIRSR" id="PIRSR005902-1"/>
    </source>
</evidence>
<dbReference type="GO" id="GO:0046872">
    <property type="term" value="F:metal ion binding"/>
    <property type="evidence" value="ECO:0007669"/>
    <property type="project" value="UniProtKB-KW"/>
</dbReference>
<dbReference type="InterPro" id="IPR001130">
    <property type="entry name" value="TatD-like"/>
</dbReference>
<feature type="binding site" evidence="2">
    <location>
        <position position="92"/>
    </location>
    <ligand>
        <name>a divalent metal cation</name>
        <dbReference type="ChEBI" id="CHEBI:60240"/>
        <label>1</label>
    </ligand>
</feature>
<keyword evidence="4" id="KW-1185">Reference proteome</keyword>
<evidence type="ECO:0000256" key="1">
    <source>
        <dbReference type="ARBA" id="ARBA00022801"/>
    </source>
</evidence>
<keyword evidence="2" id="KW-0479">Metal-binding</keyword>
<dbReference type="PROSITE" id="PS01137">
    <property type="entry name" value="TATD_1"/>
    <property type="match status" value="1"/>
</dbReference>
<dbReference type="PIRSF" id="PIRSF005902">
    <property type="entry name" value="DNase_TatD"/>
    <property type="match status" value="1"/>
</dbReference>
<dbReference type="OrthoDB" id="9775608at2"/>
<dbReference type="PANTHER" id="PTHR46124">
    <property type="entry name" value="D-AMINOACYL-TRNA DEACYLASE"/>
    <property type="match status" value="1"/>
</dbReference>
<dbReference type="InterPro" id="IPR032466">
    <property type="entry name" value="Metal_Hydrolase"/>
</dbReference>
<organism evidence="3 4">
    <name type="scientific">Paenibacillus lentus</name>
    <dbReference type="NCBI Taxonomy" id="1338368"/>
    <lineage>
        <taxon>Bacteria</taxon>
        <taxon>Bacillati</taxon>
        <taxon>Bacillota</taxon>
        <taxon>Bacilli</taxon>
        <taxon>Bacillales</taxon>
        <taxon>Paenibacillaceae</taxon>
        <taxon>Paenibacillus</taxon>
    </lineage>
</organism>
<keyword evidence="1" id="KW-0378">Hydrolase</keyword>
<feature type="binding site" evidence="2">
    <location>
        <position position="160"/>
    </location>
    <ligand>
        <name>a divalent metal cation</name>
        <dbReference type="ChEBI" id="CHEBI:60240"/>
        <label>2</label>
    </ligand>
</feature>
<evidence type="ECO:0000313" key="4">
    <source>
        <dbReference type="Proteomes" id="UP000273145"/>
    </source>
</evidence>
<dbReference type="CDD" id="cd01310">
    <property type="entry name" value="TatD_DNAse"/>
    <property type="match status" value="1"/>
</dbReference>
<feature type="binding site" evidence="2">
    <location>
        <position position="208"/>
    </location>
    <ligand>
        <name>a divalent metal cation</name>
        <dbReference type="ChEBI" id="CHEBI:60240"/>
        <label>1</label>
    </ligand>
</feature>
<feature type="binding site" evidence="2">
    <location>
        <position position="5"/>
    </location>
    <ligand>
        <name>a divalent metal cation</name>
        <dbReference type="ChEBI" id="CHEBI:60240"/>
        <label>1</label>
    </ligand>
</feature>
<dbReference type="InterPro" id="IPR018228">
    <property type="entry name" value="DNase_TatD-rel_CS"/>
</dbReference>
<sequence>MIDAHIHLDQYQNATIDQLIKQMRPSGIEGLISVSTNLNSSEANLALSRLYPGIVHPACGYHPENPLPAEEEIRQLLDWMRLHAHHMVAVGEIGLPYYLRRQLAKDGISIDTSAYVQLLEEFLIFAKQHDKPVILHAVYEDADLACDLLEKHHIRRAHFHWFKGAKHTVHRMAEQGYYISFTPDLLYEAEIIELARSYPANQVMVETDGPWPFHGVFTGQLTQPTMILEVAKAWAAIQNITFEKACLRLRENTRRFYGI</sequence>
<dbReference type="Gene3D" id="3.20.20.140">
    <property type="entry name" value="Metal-dependent hydrolases"/>
    <property type="match status" value="1"/>
</dbReference>
<dbReference type="Proteomes" id="UP000273145">
    <property type="component" value="Chromosome"/>
</dbReference>
<gene>
    <name evidence="3" type="ORF">EIM92_01445</name>
</gene>